<sequence length="79" mass="8920">MRAQRSNPDCTYGGTLDCFAALAMTMWRQSRLLHSRLTRNPRCARIPAPQAERGEGQYRSSPTNLLSSEVTHEGLCLWP</sequence>
<comment type="caution">
    <text evidence="1">The sequence shown here is derived from an EMBL/GenBank/DDBJ whole genome shotgun (WGS) entry which is preliminary data.</text>
</comment>
<proteinExistence type="predicted"/>
<organism evidence="1 2">
    <name type="scientific">Bradyrhizobium hipponense</name>
    <dbReference type="NCBI Taxonomy" id="2605638"/>
    <lineage>
        <taxon>Bacteria</taxon>
        <taxon>Pseudomonadati</taxon>
        <taxon>Pseudomonadota</taxon>
        <taxon>Alphaproteobacteria</taxon>
        <taxon>Hyphomicrobiales</taxon>
        <taxon>Nitrobacteraceae</taxon>
        <taxon>Bradyrhizobium</taxon>
    </lineage>
</organism>
<dbReference type="EMBL" id="VSTH01000047">
    <property type="protein sequence ID" value="TYO65859.1"/>
    <property type="molecule type" value="Genomic_DNA"/>
</dbReference>
<evidence type="ECO:0000313" key="1">
    <source>
        <dbReference type="EMBL" id="TYO65859.1"/>
    </source>
</evidence>
<dbReference type="Proteomes" id="UP000324797">
    <property type="component" value="Unassembled WGS sequence"/>
</dbReference>
<name>A0A5S4YX01_9BRAD</name>
<evidence type="ECO:0000313" key="2">
    <source>
        <dbReference type="Proteomes" id="UP000324797"/>
    </source>
</evidence>
<dbReference type="AlphaFoldDB" id="A0A5S4YX01"/>
<gene>
    <name evidence="1" type="ORF">FXV83_14365</name>
</gene>
<accession>A0A5S4YX01</accession>
<protein>
    <submittedName>
        <fullName evidence="1">Uncharacterized protein</fullName>
    </submittedName>
</protein>
<reference evidence="1 2" key="1">
    <citation type="submission" date="2019-08" db="EMBL/GenBank/DDBJ databases">
        <title>Bradyrhizobium hipponensis sp. nov., a rhizobium isolated from a Lupinus angustifolius root nodule in Tunisia.</title>
        <authorList>
            <person name="Off K."/>
            <person name="Rejili M."/>
            <person name="Mars M."/>
            <person name="Brachmann A."/>
            <person name="Marin M."/>
        </authorList>
    </citation>
    <scope>NUCLEOTIDE SEQUENCE [LARGE SCALE GENOMIC DNA]</scope>
    <source>
        <strain evidence="2">aSej3</strain>
    </source>
</reference>
<keyword evidence="2" id="KW-1185">Reference proteome</keyword>